<dbReference type="InterPro" id="IPR027487">
    <property type="entry name" value="Ribosomal_mL48"/>
</dbReference>
<evidence type="ECO:0000256" key="1">
    <source>
        <dbReference type="ARBA" id="ARBA00022980"/>
    </source>
</evidence>
<name>A0ABQ9K3K2_9CUCU</name>
<keyword evidence="2" id="KW-0687">Ribonucleoprotein</keyword>
<dbReference type="PANTHER" id="PTHR13473">
    <property type="entry name" value="MITOCHONDRIAL RIBOSOMAL PROTEIN L48"/>
    <property type="match status" value="1"/>
</dbReference>
<reference evidence="4" key="1">
    <citation type="journal article" date="2023" name="Insect Mol. Biol.">
        <title>Genome sequencing provides insights into the evolution of gene families encoding plant cell wall-degrading enzymes in longhorned beetles.</title>
        <authorList>
            <person name="Shin N.R."/>
            <person name="Okamura Y."/>
            <person name="Kirsch R."/>
            <person name="Pauchet Y."/>
        </authorList>
    </citation>
    <scope>NUCLEOTIDE SEQUENCE</scope>
    <source>
        <strain evidence="4">MMC_N1</strain>
    </source>
</reference>
<comment type="caution">
    <text evidence="4">The sequence shown here is derived from an EMBL/GenBank/DDBJ whole genome shotgun (WGS) entry which is preliminary data.</text>
</comment>
<dbReference type="Gene3D" id="3.30.70.600">
    <property type="entry name" value="Ribosomal protein S10 domain"/>
    <property type="match status" value="1"/>
</dbReference>
<dbReference type="Pfam" id="PF00338">
    <property type="entry name" value="Ribosomal_S10"/>
    <property type="match status" value="1"/>
</dbReference>
<organism evidence="4 5">
    <name type="scientific">Molorchus minor</name>
    <dbReference type="NCBI Taxonomy" id="1323400"/>
    <lineage>
        <taxon>Eukaryota</taxon>
        <taxon>Metazoa</taxon>
        <taxon>Ecdysozoa</taxon>
        <taxon>Arthropoda</taxon>
        <taxon>Hexapoda</taxon>
        <taxon>Insecta</taxon>
        <taxon>Pterygota</taxon>
        <taxon>Neoptera</taxon>
        <taxon>Endopterygota</taxon>
        <taxon>Coleoptera</taxon>
        <taxon>Polyphaga</taxon>
        <taxon>Cucujiformia</taxon>
        <taxon>Chrysomeloidea</taxon>
        <taxon>Cerambycidae</taxon>
        <taxon>Lamiinae</taxon>
        <taxon>Monochamini</taxon>
        <taxon>Molorchus</taxon>
    </lineage>
</organism>
<feature type="domain" description="Small ribosomal subunit protein uS10" evidence="3">
    <location>
        <begin position="50"/>
        <end position="145"/>
    </location>
</feature>
<evidence type="ECO:0000256" key="2">
    <source>
        <dbReference type="ARBA" id="ARBA00023274"/>
    </source>
</evidence>
<dbReference type="InterPro" id="IPR027486">
    <property type="entry name" value="Ribosomal_uS10_dom"/>
</dbReference>
<protein>
    <recommendedName>
        <fullName evidence="3">Small ribosomal subunit protein uS10 domain-containing protein</fullName>
    </recommendedName>
</protein>
<dbReference type="SUPFAM" id="SSF54999">
    <property type="entry name" value="Ribosomal protein S10"/>
    <property type="match status" value="1"/>
</dbReference>
<keyword evidence="5" id="KW-1185">Reference proteome</keyword>
<sequence length="179" mass="20454">MSIFRKILAKPQILRSCFALNSKEYSSGNLFEPDYLQAMKSKIPLYDVLNIQISGYDYPVLESYQKFLHKLLKNMDINVEECWATPAQHMQISTYKPNSDVVNARYLLKVYNRTVQITDVSTLQLPIVLRMLESSLPAGVTVNVKPHDPSDEEVRYIPDSELITLKDELDTLGGPKSKK</sequence>
<evidence type="ECO:0000313" key="5">
    <source>
        <dbReference type="Proteomes" id="UP001162164"/>
    </source>
</evidence>
<dbReference type="PANTHER" id="PTHR13473:SF0">
    <property type="entry name" value="LARGE RIBOSOMAL SUBUNIT PROTEIN ML48"/>
    <property type="match status" value="1"/>
</dbReference>
<gene>
    <name evidence="4" type="ORF">NQ317_006034</name>
</gene>
<evidence type="ECO:0000313" key="4">
    <source>
        <dbReference type="EMBL" id="KAJ8984572.1"/>
    </source>
</evidence>
<dbReference type="InterPro" id="IPR036838">
    <property type="entry name" value="Ribosomal_uS10_dom_sf"/>
</dbReference>
<dbReference type="Proteomes" id="UP001162164">
    <property type="component" value="Unassembled WGS sequence"/>
</dbReference>
<accession>A0ABQ9K3K2</accession>
<evidence type="ECO:0000259" key="3">
    <source>
        <dbReference type="SMART" id="SM01403"/>
    </source>
</evidence>
<keyword evidence="1" id="KW-0689">Ribosomal protein</keyword>
<dbReference type="SMART" id="SM01403">
    <property type="entry name" value="Ribosomal_S10"/>
    <property type="match status" value="1"/>
</dbReference>
<dbReference type="EMBL" id="JAPWTJ010000031">
    <property type="protein sequence ID" value="KAJ8984572.1"/>
    <property type="molecule type" value="Genomic_DNA"/>
</dbReference>
<proteinExistence type="predicted"/>